<keyword evidence="4" id="KW-1185">Reference proteome</keyword>
<feature type="signal peptide" evidence="2">
    <location>
        <begin position="1"/>
        <end position="20"/>
    </location>
</feature>
<feature type="transmembrane region" description="Helical" evidence="1">
    <location>
        <begin position="253"/>
        <end position="278"/>
    </location>
</feature>
<keyword evidence="2" id="KW-0732">Signal</keyword>
<keyword evidence="1" id="KW-1133">Transmembrane helix</keyword>
<feature type="chain" id="PRO_5025488301" description="PEP-CTERM protein-sorting domain-containing protein" evidence="2">
    <location>
        <begin position="21"/>
        <end position="285"/>
    </location>
</feature>
<dbReference type="EMBL" id="CAAHFH010000001">
    <property type="protein sequence ID" value="VGO19648.1"/>
    <property type="molecule type" value="Genomic_DNA"/>
</dbReference>
<evidence type="ECO:0000256" key="1">
    <source>
        <dbReference type="SAM" id="Phobius"/>
    </source>
</evidence>
<sequence>MNKKFIAAATVAVVCGTTQAALLAYEGFDYAASTGIGQVGGLNGGTGFSDAWTSSQPVDGDSNFQILEGGDSWGALEVSGNRLDRVSTGGTEYLARTLTADLDATPELWFSVLLRPGQNEGFAIAGSPLAEDGSIPDVTLDGNAGFGFVNSDDANLQAAVWDDAGDRIVGTSLALTGKDVVQFIVGKIAFNSGGSGEDVLSLYSVGTDLLLPGLAGADVAADLDETVLSMLTIESNRGPGYDEIRIGTTMEDVGIVGIVPEPATLGMLVFAGGGLMYIRRKFMIG</sequence>
<dbReference type="RefSeq" id="WP_136061030.1">
    <property type="nucleotide sequence ID" value="NZ_CAAHFH010000001.1"/>
</dbReference>
<protein>
    <recommendedName>
        <fullName evidence="5">PEP-CTERM protein-sorting domain-containing protein</fullName>
    </recommendedName>
</protein>
<gene>
    <name evidence="3" type="ORF">SCARR_01707</name>
</gene>
<evidence type="ECO:0008006" key="5">
    <source>
        <dbReference type="Google" id="ProtNLM"/>
    </source>
</evidence>
<dbReference type="InterPro" id="IPR013424">
    <property type="entry name" value="Ice-binding_C"/>
</dbReference>
<dbReference type="Proteomes" id="UP000346198">
    <property type="component" value="Unassembled WGS sequence"/>
</dbReference>
<organism evidence="3 4">
    <name type="scientific">Pontiella sulfatireligans</name>
    <dbReference type="NCBI Taxonomy" id="2750658"/>
    <lineage>
        <taxon>Bacteria</taxon>
        <taxon>Pseudomonadati</taxon>
        <taxon>Kiritimatiellota</taxon>
        <taxon>Kiritimatiellia</taxon>
        <taxon>Kiritimatiellales</taxon>
        <taxon>Pontiellaceae</taxon>
        <taxon>Pontiella</taxon>
    </lineage>
</organism>
<accession>A0A6C2UHN8</accession>
<name>A0A6C2UHN8_9BACT</name>
<dbReference type="AlphaFoldDB" id="A0A6C2UHN8"/>
<evidence type="ECO:0000313" key="4">
    <source>
        <dbReference type="Proteomes" id="UP000346198"/>
    </source>
</evidence>
<proteinExistence type="predicted"/>
<reference evidence="3 4" key="1">
    <citation type="submission" date="2019-04" db="EMBL/GenBank/DDBJ databases">
        <authorList>
            <person name="Van Vliet M D."/>
        </authorList>
    </citation>
    <scope>NUCLEOTIDE SEQUENCE [LARGE SCALE GENOMIC DNA]</scope>
    <source>
        <strain evidence="3 4">F21</strain>
    </source>
</reference>
<evidence type="ECO:0000256" key="2">
    <source>
        <dbReference type="SAM" id="SignalP"/>
    </source>
</evidence>
<keyword evidence="1" id="KW-0472">Membrane</keyword>
<evidence type="ECO:0000313" key="3">
    <source>
        <dbReference type="EMBL" id="VGO19648.1"/>
    </source>
</evidence>
<keyword evidence="1" id="KW-0812">Transmembrane</keyword>
<dbReference type="NCBIfam" id="TIGR02595">
    <property type="entry name" value="PEP_CTERM"/>
    <property type="match status" value="1"/>
</dbReference>